<dbReference type="GO" id="GO:0005096">
    <property type="term" value="F:GTPase activator activity"/>
    <property type="evidence" value="ECO:0007669"/>
    <property type="project" value="UniProtKB-KW"/>
</dbReference>
<dbReference type="GO" id="GO:0005829">
    <property type="term" value="C:cytosol"/>
    <property type="evidence" value="ECO:0007669"/>
    <property type="project" value="TreeGrafter"/>
</dbReference>
<reference evidence="4" key="4">
    <citation type="submission" date="2025-08" db="UniProtKB">
        <authorList>
            <consortium name="Ensembl"/>
        </authorList>
    </citation>
    <scope>IDENTIFICATION</scope>
</reference>
<dbReference type="AlphaFoldDB" id="A0A4W3HMU6"/>
<dbReference type="GeneTree" id="ENSGT00940000156201"/>
<proteinExistence type="predicted"/>
<dbReference type="InterPro" id="IPR027267">
    <property type="entry name" value="AH/BAR_dom_sf"/>
</dbReference>
<dbReference type="GO" id="GO:0035020">
    <property type="term" value="P:regulation of Rac protein signal transduction"/>
    <property type="evidence" value="ECO:0007669"/>
    <property type="project" value="TreeGrafter"/>
</dbReference>
<protein>
    <submittedName>
        <fullName evidence="4">Rho GTPase activating protein 17b</fullName>
    </submittedName>
</protein>
<keyword evidence="5" id="KW-1185">Reference proteome</keyword>
<dbReference type="Gene3D" id="1.20.1270.60">
    <property type="entry name" value="Arfaptin homology (AH) domain/BAR domain"/>
    <property type="match status" value="1"/>
</dbReference>
<sequence length="228" mass="26089">KTEVLSDDLLQIEKRIDTIRVVSHNTHKRLLTCLQVPQGTEVEKRHKKIPLMGLSQCMQEGFTSMGDDSLIGKLLEICSEAESKLAWELAQHEVQIEKDVLDPFSSLVEVDIPNIQKQRKQLARLVLDWDSAKIRHYQMQKTSFSGANIQAVAAKVDSLREEMEEAGNKVEQCKDQLASDMYNFTSKEGDYANYYVTKRGQRSRPLAQRWRSIYNGAGAKLHCPWRPV</sequence>
<reference evidence="5" key="1">
    <citation type="journal article" date="2006" name="Science">
        <title>Ancient noncoding elements conserved in the human genome.</title>
        <authorList>
            <person name="Venkatesh B."/>
            <person name="Kirkness E.F."/>
            <person name="Loh Y.H."/>
            <person name="Halpern A.L."/>
            <person name="Lee A.P."/>
            <person name="Johnson J."/>
            <person name="Dandona N."/>
            <person name="Viswanathan L.D."/>
            <person name="Tay A."/>
            <person name="Venter J.C."/>
            <person name="Strausberg R.L."/>
            <person name="Brenner S."/>
        </authorList>
    </citation>
    <scope>NUCLEOTIDE SEQUENCE [LARGE SCALE GENOMIC DNA]</scope>
</reference>
<dbReference type="Proteomes" id="UP000314986">
    <property type="component" value="Unassembled WGS sequence"/>
</dbReference>
<evidence type="ECO:0000256" key="1">
    <source>
        <dbReference type="ARBA" id="ARBA00022468"/>
    </source>
</evidence>
<feature type="coiled-coil region" evidence="2">
    <location>
        <begin position="149"/>
        <end position="176"/>
    </location>
</feature>
<keyword evidence="1" id="KW-0343">GTPase activation</keyword>
<dbReference type="PANTHER" id="PTHR14130:SF3">
    <property type="entry name" value="RHO GTPASE-ACTIVATING PROTEIN 17"/>
    <property type="match status" value="1"/>
</dbReference>
<dbReference type="InterPro" id="IPR004148">
    <property type="entry name" value="BAR_dom"/>
</dbReference>
<reference evidence="5" key="2">
    <citation type="journal article" date="2007" name="PLoS Biol.">
        <title>Survey sequencing and comparative analysis of the elephant shark (Callorhinchus milii) genome.</title>
        <authorList>
            <person name="Venkatesh B."/>
            <person name="Kirkness E.F."/>
            <person name="Loh Y.H."/>
            <person name="Halpern A.L."/>
            <person name="Lee A.P."/>
            <person name="Johnson J."/>
            <person name="Dandona N."/>
            <person name="Viswanathan L.D."/>
            <person name="Tay A."/>
            <person name="Venter J.C."/>
            <person name="Strausberg R.L."/>
            <person name="Brenner S."/>
        </authorList>
    </citation>
    <scope>NUCLEOTIDE SEQUENCE [LARGE SCALE GENOMIC DNA]</scope>
</reference>
<feature type="domain" description="BAR" evidence="3">
    <location>
        <begin position="1"/>
        <end position="228"/>
    </location>
</feature>
<dbReference type="Ensembl" id="ENSCMIT00000011011.1">
    <property type="protein sequence ID" value="ENSCMIP00000010734.1"/>
    <property type="gene ID" value="ENSCMIG00000005634.1"/>
</dbReference>
<dbReference type="Pfam" id="PF03114">
    <property type="entry name" value="BAR"/>
    <property type="match status" value="1"/>
</dbReference>
<name>A0A4W3HMU6_CALMI</name>
<dbReference type="SUPFAM" id="SSF103657">
    <property type="entry name" value="BAR/IMD domain-like"/>
    <property type="match status" value="1"/>
</dbReference>
<accession>A0A4W3HMU6</accession>
<gene>
    <name evidence="4" type="primary">ARHGAP17</name>
</gene>
<dbReference type="InterPro" id="IPR047165">
    <property type="entry name" value="RHG17/44/SH3BP1-like"/>
</dbReference>
<reference evidence="5" key="3">
    <citation type="journal article" date="2014" name="Nature">
        <title>Elephant shark genome provides unique insights into gnathostome evolution.</title>
        <authorList>
            <consortium name="International Elephant Shark Genome Sequencing Consortium"/>
            <person name="Venkatesh B."/>
            <person name="Lee A.P."/>
            <person name="Ravi V."/>
            <person name="Maurya A.K."/>
            <person name="Lian M.M."/>
            <person name="Swann J.B."/>
            <person name="Ohta Y."/>
            <person name="Flajnik M.F."/>
            <person name="Sutoh Y."/>
            <person name="Kasahara M."/>
            <person name="Hoon S."/>
            <person name="Gangu V."/>
            <person name="Roy S.W."/>
            <person name="Irimia M."/>
            <person name="Korzh V."/>
            <person name="Kondrychyn I."/>
            <person name="Lim Z.W."/>
            <person name="Tay B.H."/>
            <person name="Tohari S."/>
            <person name="Kong K.W."/>
            <person name="Ho S."/>
            <person name="Lorente-Galdos B."/>
            <person name="Quilez J."/>
            <person name="Marques-Bonet T."/>
            <person name="Raney B.J."/>
            <person name="Ingham P.W."/>
            <person name="Tay A."/>
            <person name="Hillier L.W."/>
            <person name="Minx P."/>
            <person name="Boehm T."/>
            <person name="Wilson R.K."/>
            <person name="Brenner S."/>
            <person name="Warren W.C."/>
        </authorList>
    </citation>
    <scope>NUCLEOTIDE SEQUENCE [LARGE SCALE GENOMIC DNA]</scope>
</reference>
<reference evidence="4" key="5">
    <citation type="submission" date="2025-09" db="UniProtKB">
        <authorList>
            <consortium name="Ensembl"/>
        </authorList>
    </citation>
    <scope>IDENTIFICATION</scope>
</reference>
<evidence type="ECO:0000259" key="3">
    <source>
        <dbReference type="PROSITE" id="PS51021"/>
    </source>
</evidence>
<evidence type="ECO:0000313" key="5">
    <source>
        <dbReference type="Proteomes" id="UP000314986"/>
    </source>
</evidence>
<evidence type="ECO:0000313" key="4">
    <source>
        <dbReference type="Ensembl" id="ENSCMIP00000010734.1"/>
    </source>
</evidence>
<dbReference type="FunFam" id="1.20.1270.60:FF:000053">
    <property type="entry name" value="SH3 domain-binding protein 1"/>
    <property type="match status" value="1"/>
</dbReference>
<keyword evidence="2" id="KW-0175">Coiled coil</keyword>
<dbReference type="PROSITE" id="PS51021">
    <property type="entry name" value="BAR"/>
    <property type="match status" value="1"/>
</dbReference>
<evidence type="ECO:0000256" key="2">
    <source>
        <dbReference type="SAM" id="Coils"/>
    </source>
</evidence>
<dbReference type="PANTHER" id="PTHR14130">
    <property type="entry name" value="3BP-1 RELATED RHOGAP"/>
    <property type="match status" value="1"/>
</dbReference>
<organism evidence="4 5">
    <name type="scientific">Callorhinchus milii</name>
    <name type="common">Ghost shark</name>
    <dbReference type="NCBI Taxonomy" id="7868"/>
    <lineage>
        <taxon>Eukaryota</taxon>
        <taxon>Metazoa</taxon>
        <taxon>Chordata</taxon>
        <taxon>Craniata</taxon>
        <taxon>Vertebrata</taxon>
        <taxon>Chondrichthyes</taxon>
        <taxon>Holocephali</taxon>
        <taxon>Chimaeriformes</taxon>
        <taxon>Callorhinchidae</taxon>
        <taxon>Callorhinchus</taxon>
    </lineage>
</organism>
<dbReference type="SMART" id="SM00721">
    <property type="entry name" value="BAR"/>
    <property type="match status" value="1"/>
</dbReference>
<dbReference type="GO" id="GO:0032956">
    <property type="term" value="P:regulation of actin cytoskeleton organization"/>
    <property type="evidence" value="ECO:0007669"/>
    <property type="project" value="TreeGrafter"/>
</dbReference>